<evidence type="ECO:0000313" key="2">
    <source>
        <dbReference type="Proteomes" id="UP001157502"/>
    </source>
</evidence>
<dbReference type="EMBL" id="CM055739">
    <property type="protein sequence ID" value="KAJ8004111.1"/>
    <property type="molecule type" value="Genomic_DNA"/>
</dbReference>
<gene>
    <name evidence="1" type="ORF">DPEC_G00155390</name>
</gene>
<organism evidence="1 2">
    <name type="scientific">Dallia pectoralis</name>
    <name type="common">Alaska blackfish</name>
    <dbReference type="NCBI Taxonomy" id="75939"/>
    <lineage>
        <taxon>Eukaryota</taxon>
        <taxon>Metazoa</taxon>
        <taxon>Chordata</taxon>
        <taxon>Craniata</taxon>
        <taxon>Vertebrata</taxon>
        <taxon>Euteleostomi</taxon>
        <taxon>Actinopterygii</taxon>
        <taxon>Neopterygii</taxon>
        <taxon>Teleostei</taxon>
        <taxon>Protacanthopterygii</taxon>
        <taxon>Esociformes</taxon>
        <taxon>Umbridae</taxon>
        <taxon>Dallia</taxon>
    </lineage>
</organism>
<reference evidence="1" key="1">
    <citation type="submission" date="2021-05" db="EMBL/GenBank/DDBJ databases">
        <authorList>
            <person name="Pan Q."/>
            <person name="Jouanno E."/>
            <person name="Zahm M."/>
            <person name="Klopp C."/>
            <person name="Cabau C."/>
            <person name="Louis A."/>
            <person name="Berthelot C."/>
            <person name="Parey E."/>
            <person name="Roest Crollius H."/>
            <person name="Montfort J."/>
            <person name="Robinson-Rechavi M."/>
            <person name="Bouchez O."/>
            <person name="Lampietro C."/>
            <person name="Lopez Roques C."/>
            <person name="Donnadieu C."/>
            <person name="Postlethwait J."/>
            <person name="Bobe J."/>
            <person name="Dillon D."/>
            <person name="Chandos A."/>
            <person name="von Hippel F."/>
            <person name="Guiguen Y."/>
        </authorList>
    </citation>
    <scope>NUCLEOTIDE SEQUENCE</scope>
    <source>
        <strain evidence="1">YG-Jan2019</strain>
    </source>
</reference>
<name>A0ACC2GKD4_DALPE</name>
<comment type="caution">
    <text evidence="1">The sequence shown here is derived from an EMBL/GenBank/DDBJ whole genome shotgun (WGS) entry which is preliminary data.</text>
</comment>
<sequence length="140" mass="14728">MPADPRDETCCSARCARRSTGSHTDPRRSRESEGPQTAQTPCDTFISINQQPPPTPPAQPGAHTPPDSFRCPAGINQHHLLVSPNDHGETGGIVRLASTVNWLAEAAAVAGGDGDLSNAAGCRGNTLIVSHNEDRVRVTS</sequence>
<evidence type="ECO:0000313" key="1">
    <source>
        <dbReference type="EMBL" id="KAJ8004111.1"/>
    </source>
</evidence>
<accession>A0ACC2GKD4</accession>
<proteinExistence type="predicted"/>
<keyword evidence="2" id="KW-1185">Reference proteome</keyword>
<dbReference type="Proteomes" id="UP001157502">
    <property type="component" value="Chromosome 12"/>
</dbReference>
<protein>
    <submittedName>
        <fullName evidence="1">Uncharacterized protein</fullName>
    </submittedName>
</protein>